<dbReference type="AlphaFoldDB" id="A0A399JD81"/>
<name>A0A399JD81_9MICC</name>
<evidence type="ECO:0000256" key="1">
    <source>
        <dbReference type="ARBA" id="ARBA00004651"/>
    </source>
</evidence>
<evidence type="ECO:0000313" key="9">
    <source>
        <dbReference type="Proteomes" id="UP000265419"/>
    </source>
</evidence>
<evidence type="ECO:0000256" key="6">
    <source>
        <dbReference type="SAM" id="MobiDB-lite"/>
    </source>
</evidence>
<feature type="transmembrane region" description="Helical" evidence="7">
    <location>
        <begin position="118"/>
        <end position="140"/>
    </location>
</feature>
<dbReference type="InterPro" id="IPR011701">
    <property type="entry name" value="MFS"/>
</dbReference>
<evidence type="ECO:0000256" key="2">
    <source>
        <dbReference type="ARBA" id="ARBA00022475"/>
    </source>
</evidence>
<evidence type="ECO:0000256" key="3">
    <source>
        <dbReference type="ARBA" id="ARBA00022692"/>
    </source>
</evidence>
<protein>
    <submittedName>
        <fullName evidence="8">MFS transporter</fullName>
    </submittedName>
</protein>
<feature type="transmembrane region" description="Helical" evidence="7">
    <location>
        <begin position="312"/>
        <end position="339"/>
    </location>
</feature>
<keyword evidence="3 7" id="KW-0812">Transmembrane</keyword>
<keyword evidence="9" id="KW-1185">Reference proteome</keyword>
<dbReference type="GO" id="GO:0005886">
    <property type="term" value="C:plasma membrane"/>
    <property type="evidence" value="ECO:0007669"/>
    <property type="project" value="UniProtKB-SubCell"/>
</dbReference>
<feature type="transmembrane region" description="Helical" evidence="7">
    <location>
        <begin position="89"/>
        <end position="112"/>
    </location>
</feature>
<feature type="transmembrane region" description="Helical" evidence="7">
    <location>
        <begin position="276"/>
        <end position="300"/>
    </location>
</feature>
<dbReference type="PANTHER" id="PTHR23513:SF6">
    <property type="entry name" value="MAJOR FACILITATOR SUPERFAMILY ASSOCIATED DOMAIN-CONTAINING PROTEIN"/>
    <property type="match status" value="1"/>
</dbReference>
<comment type="caution">
    <text evidence="8">The sequence shown here is derived from an EMBL/GenBank/DDBJ whole genome shotgun (WGS) entry which is preliminary data.</text>
</comment>
<organism evidence="8 9">
    <name type="scientific">Galactobacter valiniphilus</name>
    <dbReference type="NCBI Taxonomy" id="2676122"/>
    <lineage>
        <taxon>Bacteria</taxon>
        <taxon>Bacillati</taxon>
        <taxon>Actinomycetota</taxon>
        <taxon>Actinomycetes</taxon>
        <taxon>Micrococcales</taxon>
        <taxon>Micrococcaceae</taxon>
        <taxon>Galactobacter</taxon>
    </lineage>
</organism>
<dbReference type="EMBL" id="QQXK01000014">
    <property type="protein sequence ID" value="RII42209.1"/>
    <property type="molecule type" value="Genomic_DNA"/>
</dbReference>
<dbReference type="InterPro" id="IPR036259">
    <property type="entry name" value="MFS_trans_sf"/>
</dbReference>
<feature type="region of interest" description="Disordered" evidence="6">
    <location>
        <begin position="203"/>
        <end position="222"/>
    </location>
</feature>
<gene>
    <name evidence="8" type="ORF">DWB68_08230</name>
</gene>
<feature type="transmembrane region" description="Helical" evidence="7">
    <location>
        <begin position="55"/>
        <end position="77"/>
    </location>
</feature>
<dbReference type="PANTHER" id="PTHR23513">
    <property type="entry name" value="INTEGRAL MEMBRANE EFFLUX PROTEIN-RELATED"/>
    <property type="match status" value="1"/>
</dbReference>
<dbReference type="SUPFAM" id="SSF103473">
    <property type="entry name" value="MFS general substrate transporter"/>
    <property type="match status" value="1"/>
</dbReference>
<evidence type="ECO:0000256" key="4">
    <source>
        <dbReference type="ARBA" id="ARBA00022989"/>
    </source>
</evidence>
<dbReference type="RefSeq" id="WP_119424660.1">
    <property type="nucleotide sequence ID" value="NZ_QQXK01000014.1"/>
</dbReference>
<evidence type="ECO:0000313" key="8">
    <source>
        <dbReference type="EMBL" id="RII42209.1"/>
    </source>
</evidence>
<keyword evidence="5 7" id="KW-0472">Membrane</keyword>
<keyword evidence="4 7" id="KW-1133">Transmembrane helix</keyword>
<feature type="transmembrane region" description="Helical" evidence="7">
    <location>
        <begin position="377"/>
        <end position="400"/>
    </location>
</feature>
<accession>A0A399JD81</accession>
<comment type="subcellular location">
    <subcellularLocation>
        <location evidence="1">Cell membrane</location>
        <topology evidence="1">Multi-pass membrane protein</topology>
    </subcellularLocation>
</comment>
<evidence type="ECO:0000256" key="5">
    <source>
        <dbReference type="ARBA" id="ARBA00023136"/>
    </source>
</evidence>
<sequence length="434" mass="44490">METSETVPKDERVGRVRGVRTLLLAAGLSGLSFGILGVANDLVAVLALGAGTEQIGALNAIESAAFVLLSVPVGWWLDRTDRRRALQWTQVLATLALLSIPVAWLCGVLTFWQLAGTSFLVGTAGMVWNLGLGALIPGLTGKARAAAAFSRKQAVETSAGLVAPGLTGLMLMVLAAPLALFFAAVLELCAGLVLRWVPAPGGEATDGPEPDGAGPGSASEPRPRFWAGVGEGLRFVLKTKPLLVSTLNAAVLNAALALYAAVSTVYEVRVLGFTPAMIGAVGVAIAAGGLAGAVAGGWLLERFRPVPLSAAMIAVAGTSTVLVPLASLPALAGGGAFALLLVQSLIWNSTVVIANAGLYGVLAQLTPDHLLGRVQSFRMLVAMGPLPMFGLAGGFLGAALGILPTLWIYVGLALLAALLTTILWRMSVKEGWGR</sequence>
<reference evidence="8 9" key="1">
    <citation type="submission" date="2018-07" db="EMBL/GenBank/DDBJ databases">
        <title>Arthrobacter sp. nov., isolated from raw cow's milk with high bacterial count.</title>
        <authorList>
            <person name="Hahne J."/>
            <person name="Isele D."/>
            <person name="Lipski A."/>
        </authorList>
    </citation>
    <scope>NUCLEOTIDE SEQUENCE [LARGE SCALE GENOMIC DNA]</scope>
    <source>
        <strain evidence="8 9">JZ R-35</strain>
    </source>
</reference>
<dbReference type="Gene3D" id="1.20.1250.20">
    <property type="entry name" value="MFS general substrate transporter like domains"/>
    <property type="match status" value="1"/>
</dbReference>
<feature type="transmembrane region" description="Helical" evidence="7">
    <location>
        <begin position="345"/>
        <end position="365"/>
    </location>
</feature>
<dbReference type="Proteomes" id="UP000265419">
    <property type="component" value="Unassembled WGS sequence"/>
</dbReference>
<proteinExistence type="predicted"/>
<dbReference type="GO" id="GO:0022857">
    <property type="term" value="F:transmembrane transporter activity"/>
    <property type="evidence" value="ECO:0007669"/>
    <property type="project" value="InterPro"/>
</dbReference>
<evidence type="ECO:0000256" key="7">
    <source>
        <dbReference type="SAM" id="Phobius"/>
    </source>
</evidence>
<feature type="transmembrane region" description="Helical" evidence="7">
    <location>
        <begin position="161"/>
        <end position="186"/>
    </location>
</feature>
<feature type="transmembrane region" description="Helical" evidence="7">
    <location>
        <begin position="406"/>
        <end position="424"/>
    </location>
</feature>
<keyword evidence="2" id="KW-1003">Cell membrane</keyword>
<dbReference type="Pfam" id="PF07690">
    <property type="entry name" value="MFS_1"/>
    <property type="match status" value="1"/>
</dbReference>
<feature type="transmembrane region" description="Helical" evidence="7">
    <location>
        <begin position="21"/>
        <end position="49"/>
    </location>
</feature>